<organism evidence="6 7">
    <name type="scientific">Batillaria attramentaria</name>
    <dbReference type="NCBI Taxonomy" id="370345"/>
    <lineage>
        <taxon>Eukaryota</taxon>
        <taxon>Metazoa</taxon>
        <taxon>Spiralia</taxon>
        <taxon>Lophotrochozoa</taxon>
        <taxon>Mollusca</taxon>
        <taxon>Gastropoda</taxon>
        <taxon>Caenogastropoda</taxon>
        <taxon>Sorbeoconcha</taxon>
        <taxon>Cerithioidea</taxon>
        <taxon>Batillariidae</taxon>
        <taxon>Batillaria</taxon>
    </lineage>
</organism>
<dbReference type="Gene3D" id="3.30.1370.100">
    <property type="entry name" value="MutL, C-terminal domain, regulatory subdomain"/>
    <property type="match status" value="1"/>
</dbReference>
<feature type="region of interest" description="Disordered" evidence="3">
    <location>
        <begin position="1403"/>
        <end position="1428"/>
    </location>
</feature>
<feature type="compositionally biased region" description="Basic and acidic residues" evidence="3">
    <location>
        <begin position="485"/>
        <end position="494"/>
    </location>
</feature>
<feature type="compositionally biased region" description="Polar residues" evidence="3">
    <location>
        <begin position="1293"/>
        <end position="1307"/>
    </location>
</feature>
<dbReference type="Gene3D" id="3.30.565.10">
    <property type="entry name" value="Histidine kinase-like ATPase, C-terminal domain"/>
    <property type="match status" value="1"/>
</dbReference>
<dbReference type="InterPro" id="IPR042121">
    <property type="entry name" value="MutL_C_regsub"/>
</dbReference>
<dbReference type="InterPro" id="IPR013507">
    <property type="entry name" value="DNA_mismatch_S5_2-like"/>
</dbReference>
<feature type="domain" description="MutL C-terminal dimerisation" evidence="4">
    <location>
        <begin position="1520"/>
        <end position="1688"/>
    </location>
</feature>
<accession>A0ABD0M5F5</accession>
<dbReference type="Pfam" id="PF08676">
    <property type="entry name" value="MutL_C"/>
    <property type="match status" value="1"/>
</dbReference>
<evidence type="ECO:0000256" key="2">
    <source>
        <dbReference type="ARBA" id="ARBA00022763"/>
    </source>
</evidence>
<feature type="compositionally biased region" description="Low complexity" evidence="3">
    <location>
        <begin position="1217"/>
        <end position="1231"/>
    </location>
</feature>
<comment type="caution">
    <text evidence="6">The sequence shown here is derived from an EMBL/GenBank/DDBJ whole genome shotgun (WGS) entry which is preliminary data.</text>
</comment>
<evidence type="ECO:0000313" key="7">
    <source>
        <dbReference type="Proteomes" id="UP001519460"/>
    </source>
</evidence>
<dbReference type="SUPFAM" id="SSF55874">
    <property type="entry name" value="ATPase domain of HSP90 chaperone/DNA topoisomerase II/histidine kinase"/>
    <property type="match status" value="1"/>
</dbReference>
<feature type="compositionally biased region" description="Polar residues" evidence="3">
    <location>
        <begin position="1255"/>
        <end position="1265"/>
    </location>
</feature>
<dbReference type="InterPro" id="IPR003594">
    <property type="entry name" value="HATPase_dom"/>
</dbReference>
<feature type="region of interest" description="Disordered" evidence="3">
    <location>
        <begin position="1195"/>
        <end position="1324"/>
    </location>
</feature>
<dbReference type="InterPro" id="IPR042120">
    <property type="entry name" value="MutL_C_dimsub"/>
</dbReference>
<name>A0ABD0M5F5_9CAEN</name>
<dbReference type="InterPro" id="IPR014790">
    <property type="entry name" value="MutL_C"/>
</dbReference>
<dbReference type="InterPro" id="IPR037198">
    <property type="entry name" value="MutL_C_sf"/>
</dbReference>
<evidence type="ECO:0000256" key="1">
    <source>
        <dbReference type="ARBA" id="ARBA00006082"/>
    </source>
</evidence>
<feature type="compositionally biased region" description="Basic and acidic residues" evidence="3">
    <location>
        <begin position="682"/>
        <end position="692"/>
    </location>
</feature>
<dbReference type="InterPro" id="IPR002099">
    <property type="entry name" value="MutL/Mlh/PMS"/>
</dbReference>
<reference evidence="6 7" key="1">
    <citation type="journal article" date="2023" name="Sci. Data">
        <title>Genome assembly of the Korean intertidal mud-creeper Batillaria attramentaria.</title>
        <authorList>
            <person name="Patra A.K."/>
            <person name="Ho P.T."/>
            <person name="Jun S."/>
            <person name="Lee S.J."/>
            <person name="Kim Y."/>
            <person name="Won Y.J."/>
        </authorList>
    </citation>
    <scope>NUCLEOTIDE SEQUENCE [LARGE SCALE GENOMIC DNA]</scope>
    <source>
        <strain evidence="6">Wonlab-2016</strain>
    </source>
</reference>
<dbReference type="SUPFAM" id="SSF54211">
    <property type="entry name" value="Ribosomal protein S5 domain 2-like"/>
    <property type="match status" value="1"/>
</dbReference>
<evidence type="ECO:0000259" key="5">
    <source>
        <dbReference type="SMART" id="SM01340"/>
    </source>
</evidence>
<dbReference type="Gene3D" id="3.30.1540.20">
    <property type="entry name" value="MutL, C-terminal domain, dimerisation subdomain"/>
    <property type="match status" value="1"/>
</dbReference>
<dbReference type="SMART" id="SM00853">
    <property type="entry name" value="MutL_C"/>
    <property type="match status" value="1"/>
</dbReference>
<dbReference type="SUPFAM" id="SSF118116">
    <property type="entry name" value="DNA mismatch repair protein MutL"/>
    <property type="match status" value="1"/>
</dbReference>
<proteinExistence type="inferred from homology"/>
<dbReference type="PANTHER" id="PTHR10073">
    <property type="entry name" value="DNA MISMATCH REPAIR PROTEIN MLH, PMS, MUTL"/>
    <property type="match status" value="1"/>
</dbReference>
<evidence type="ECO:0000256" key="3">
    <source>
        <dbReference type="SAM" id="MobiDB-lite"/>
    </source>
</evidence>
<feature type="region of interest" description="Disordered" evidence="3">
    <location>
        <begin position="447"/>
        <end position="495"/>
    </location>
</feature>
<dbReference type="InterPro" id="IPR020568">
    <property type="entry name" value="Ribosomal_Su5_D2-typ_SF"/>
</dbReference>
<feature type="domain" description="DNA mismatch repair protein S5" evidence="5">
    <location>
        <begin position="211"/>
        <end position="362"/>
    </location>
</feature>
<evidence type="ECO:0000313" key="6">
    <source>
        <dbReference type="EMBL" id="KAK7506935.1"/>
    </source>
</evidence>
<dbReference type="NCBIfam" id="TIGR00585">
    <property type="entry name" value="mutl"/>
    <property type="match status" value="1"/>
</dbReference>
<dbReference type="SMART" id="SM01340">
    <property type="entry name" value="DNA_mis_repair"/>
    <property type="match status" value="1"/>
</dbReference>
<feature type="region of interest" description="Disordered" evidence="3">
    <location>
        <begin position="663"/>
        <end position="763"/>
    </location>
</feature>
<protein>
    <recommendedName>
        <fullName evidence="8">DNA mismatch repair protein</fullName>
    </recommendedName>
</protein>
<evidence type="ECO:0008006" key="8">
    <source>
        <dbReference type="Google" id="ProtNLM"/>
    </source>
</evidence>
<dbReference type="EMBL" id="JACVVK020000005">
    <property type="protein sequence ID" value="KAK7506935.1"/>
    <property type="molecule type" value="Genomic_DNA"/>
</dbReference>
<feature type="compositionally biased region" description="Low complexity" evidence="3">
    <location>
        <begin position="738"/>
        <end position="749"/>
    </location>
</feature>
<feature type="compositionally biased region" description="Basic and acidic residues" evidence="3">
    <location>
        <begin position="705"/>
        <end position="723"/>
    </location>
</feature>
<evidence type="ECO:0000259" key="4">
    <source>
        <dbReference type="SMART" id="SM00853"/>
    </source>
</evidence>
<dbReference type="InterPro" id="IPR014721">
    <property type="entry name" value="Ribsml_uS5_D2-typ_fold_subgr"/>
</dbReference>
<sequence>MIRRLSKDVRGQLRTGVALTGVAQAVEELVLNAVDAGATCVAVRIDLPNLTLQVIDNGTGIPADQLPLVGERYSTSKCHTVDDLENLKYFGYRGEALASLCSAASFLEIITRPKSSTVTYTKCFHKGRPLPLQEARTPRPSAGTTVNVRDLFYNLPVRKKSLNEGLEVEKIRYRMAGLALMWPSVSFSLRDDVTGNVILQTHKCSSILATFSSLFGGLRAKSMCEVAAQDGVFQISGFVSRENYSRKDLQFVFVNKRLVLKSKIHKVLNSALGKSTLIKRRVVNVSDKNPSQSNNSEQDKVPVVDASSPTKQFERYGVFVINIDCPFCAYDITFDPAKTLVEFHDWPGVTGLIESMILKFLREENLLLPSEQQQGDATTAAEGCQHVHVSKTPDLLPESVDPFEGDTEEVDEDLLMQQQQKRYAQGISTHNSLNSLFSRTVRRPRLAPLDEGDLPSDPSCAKKSKLNSDAYSSDVGKPSITGKTSQHDVGEAKKLPACHKITRLEESPVTDEAQENPAPTVLRKGRRSVENLHTPITDEAQENPAPTVLRKGRRSLENSDTSKNRVRVPERHVSNVEEIHRASKHGLSEIALPVTFQKQTLARRLGVEAPSSDVSDTDEIRLPEQFAYKSSLSRLRSEFQPSTDSKPSAVCSSAALQKFHRTGAKKSVFGRHDNADTSEEIQGERRPQEHASADGSGEIVLPPFRRHDGPGGREEIHDRRRPQESVSASADDNGEITLPPSRRPSLYRSRSLDAQQKTFDSKDEQLLKTKSYSHKKYSASVPRQSWSDAADDFSVRYNCSFMDTVLTAGRIHPRRTKPSSLVTRSSFDAEFSDFMPEYTGRGKASLRGSVKVKSTKHQPACDADSDAVIPLLSRKREHPCSVTDDASAVGSTQKLSGPQKAGHRQGLSQAAKLARLVRREQEAGPEDTVVAEERHPALGVTSISDQHACRVQQTTNAAHRREIPVAVSQQSRFLIQNSDPITSHNSTRLGREEGSLELTALEMLASNSCHQGSRRRQSGVEAVSVDSFQQPSFFQTSHAALADVPSAHTGHHANMATGATQNDCDSILQRSFPGPTVLSETPSTMFSRPKQPDREQDNFCVFDNESHFLIGSDSRPRRLAEAEAASLYREGDFHFGEICGDGPAVGVANGLANYSSVSVSGDFLNTYTSGKTSKSSLSQVSAFPSSSEDSVIQHSRCSAHRKDTSSCGSQTEQSVPTQSTQGFFTSSTQGFNPRLSDQDSLPFDVLPAVSKSHTDSPLSTGSAGFTPTVCDPMLSESDEENSKTASVEGGRTQPATVTDSSDITCGQRTPEHGDSGSHQSETQSQDSLLFLLHGRPVPALTVPVLNPRLQAGRESKQRGLEEQVLLKGHEKWLKNGSGGYDSRGSEARGDVHCLVGMVMPGTQTSQLSSDASKPSDGAPPSRHHPAVSSHRMPTILALWRAAYPVPMFHLLQFLVPSLCQNCQGMGKRNTPTSACSLRLTNQMTGLVLRLGGRVYMNSSSGHTLTQAQWEEMELDEEDHICWQFSHQNLEALLAEHFEEDDEESRTKWRDDGGLVVLFDQHAAHERVRLEQLISSVYEKNGMEDSEARFIRRTDVSPPRTVTLSEEEVRLMLSFREEFDRIACMAQREANDRKRGKDPLSYEYVETMIREHTQLLKTTAGARRQLPRSVHRLLSTHACKGAVKFGDRLSVATCQELLQSLSSCDLPFQCAHGRPSIAPLLSLSQLKLVSQETKRPVSLWKLRKQVQKD</sequence>
<feature type="compositionally biased region" description="Basic and acidic residues" evidence="3">
    <location>
        <begin position="554"/>
        <end position="569"/>
    </location>
</feature>
<dbReference type="InterPro" id="IPR036890">
    <property type="entry name" value="HATPase_C_sf"/>
</dbReference>
<feature type="region of interest" description="Disordered" evidence="3">
    <location>
        <begin position="882"/>
        <end position="907"/>
    </location>
</feature>
<dbReference type="Gene3D" id="3.30.230.10">
    <property type="match status" value="1"/>
</dbReference>
<feature type="region of interest" description="Disordered" evidence="3">
    <location>
        <begin position="539"/>
        <end position="569"/>
    </location>
</feature>
<dbReference type="PANTHER" id="PTHR10073:SF47">
    <property type="entry name" value="DNA MISMATCH REPAIR PROTEIN MLH3"/>
    <property type="match status" value="1"/>
</dbReference>
<feature type="compositionally biased region" description="Polar residues" evidence="3">
    <location>
        <begin position="1403"/>
        <end position="1412"/>
    </location>
</feature>
<dbReference type="CDD" id="cd16926">
    <property type="entry name" value="HATPase_MutL-MLH-PMS-like"/>
    <property type="match status" value="1"/>
</dbReference>
<dbReference type="GO" id="GO:0006974">
    <property type="term" value="P:DNA damage response"/>
    <property type="evidence" value="ECO:0007669"/>
    <property type="project" value="UniProtKB-KW"/>
</dbReference>
<feature type="compositionally biased region" description="Polar residues" evidence="3">
    <location>
        <begin position="1205"/>
        <end position="1216"/>
    </location>
</feature>
<dbReference type="InterPro" id="IPR038973">
    <property type="entry name" value="MutL/Mlh/Pms-like"/>
</dbReference>
<comment type="similarity">
    <text evidence="1">Belongs to the DNA mismatch repair MutL/HexB family.</text>
</comment>
<dbReference type="Pfam" id="PF02518">
    <property type="entry name" value="HATPase_c"/>
    <property type="match status" value="1"/>
</dbReference>
<gene>
    <name evidence="6" type="ORF">BaRGS_00001786</name>
</gene>
<keyword evidence="7" id="KW-1185">Reference proteome</keyword>
<dbReference type="Pfam" id="PF01119">
    <property type="entry name" value="DNA_mis_repair"/>
    <property type="match status" value="1"/>
</dbReference>
<keyword evidence="2" id="KW-0227">DNA damage</keyword>
<dbReference type="Proteomes" id="UP001519460">
    <property type="component" value="Unassembled WGS sequence"/>
</dbReference>